<dbReference type="SFLD" id="SFLDG01140">
    <property type="entry name" value="C2.B:_Phosphomannomutase_and_P"/>
    <property type="match status" value="1"/>
</dbReference>
<dbReference type="InterPro" id="IPR000150">
    <property type="entry name" value="Cof"/>
</dbReference>
<dbReference type="EC" id="3.1.3.-" evidence="1"/>
<comment type="caution">
    <text evidence="1">The sequence shown here is derived from an EMBL/GenBank/DDBJ whole genome shotgun (WGS) entry which is preliminary data.</text>
</comment>
<dbReference type="NCBIfam" id="TIGR00099">
    <property type="entry name" value="Cof-subfamily"/>
    <property type="match status" value="1"/>
</dbReference>
<dbReference type="InterPro" id="IPR023214">
    <property type="entry name" value="HAD_sf"/>
</dbReference>
<keyword evidence="2" id="KW-1185">Reference proteome</keyword>
<gene>
    <name evidence="1" type="ORF">ACFFJ8_17220</name>
</gene>
<dbReference type="Gene3D" id="3.30.1240.10">
    <property type="match status" value="1"/>
</dbReference>
<dbReference type="CDD" id="cd07516">
    <property type="entry name" value="HAD_Pase"/>
    <property type="match status" value="1"/>
</dbReference>
<keyword evidence="1" id="KW-0378">Hydrolase</keyword>
<dbReference type="InterPro" id="IPR036412">
    <property type="entry name" value="HAD-like_sf"/>
</dbReference>
<dbReference type="EMBL" id="JBHLVF010000028">
    <property type="protein sequence ID" value="MFC0393110.1"/>
    <property type="molecule type" value="Genomic_DNA"/>
</dbReference>
<dbReference type="Gene3D" id="3.40.50.1000">
    <property type="entry name" value="HAD superfamily/HAD-like"/>
    <property type="match status" value="1"/>
</dbReference>
<dbReference type="Proteomes" id="UP001589818">
    <property type="component" value="Unassembled WGS sequence"/>
</dbReference>
<dbReference type="PANTHER" id="PTHR10000:SF8">
    <property type="entry name" value="HAD SUPERFAMILY HYDROLASE-LIKE, TYPE 3"/>
    <property type="match status" value="1"/>
</dbReference>
<dbReference type="InterPro" id="IPR006379">
    <property type="entry name" value="HAD-SF_hydro_IIB"/>
</dbReference>
<protein>
    <submittedName>
        <fullName evidence="1">Cof-type HAD-IIB family hydrolase</fullName>
        <ecNumber evidence="1">3.1.3.-</ecNumber>
    </submittedName>
</protein>
<proteinExistence type="predicted"/>
<dbReference type="PROSITE" id="PS01228">
    <property type="entry name" value="COF_1"/>
    <property type="match status" value="1"/>
</dbReference>
<dbReference type="NCBIfam" id="TIGR01484">
    <property type="entry name" value="HAD-SF-IIB"/>
    <property type="match status" value="1"/>
</dbReference>
<dbReference type="PANTHER" id="PTHR10000">
    <property type="entry name" value="PHOSPHOSERINE PHOSPHATASE"/>
    <property type="match status" value="1"/>
</dbReference>
<sequence length="265" mass="28928">MGLNYDIIALDVDGTLLTDAHVLMTETRDAVREAAHLGAEIVLCTGRGPMNTIPVLEELGLSGTIITHNGAATIDAESRKVLHQYEINIAELERFMMFCREGRHHFDVNTAFELLVEGQLSTEVAAMYSGYKITPILRDISLPLPADLVKFTVFGEKEAMDSVEMAWNGWTHGLQHIRSGDFFIDVQHPEASKGDALKQLAMLRGVNPSRVMAIGNYFNDVGMLTFAGLGVAVANSPDGVKAAAKELTLSNEENGVAHALRSYAW</sequence>
<dbReference type="Pfam" id="PF08282">
    <property type="entry name" value="Hydrolase_3"/>
    <property type="match status" value="1"/>
</dbReference>
<organism evidence="1 2">
    <name type="scientific">Paenibacillus mendelii</name>
    <dbReference type="NCBI Taxonomy" id="206163"/>
    <lineage>
        <taxon>Bacteria</taxon>
        <taxon>Bacillati</taxon>
        <taxon>Bacillota</taxon>
        <taxon>Bacilli</taxon>
        <taxon>Bacillales</taxon>
        <taxon>Paenibacillaceae</taxon>
        <taxon>Paenibacillus</taxon>
    </lineage>
</organism>
<dbReference type="GO" id="GO:0016787">
    <property type="term" value="F:hydrolase activity"/>
    <property type="evidence" value="ECO:0007669"/>
    <property type="project" value="UniProtKB-KW"/>
</dbReference>
<reference evidence="1 2" key="1">
    <citation type="submission" date="2024-09" db="EMBL/GenBank/DDBJ databases">
        <authorList>
            <person name="Sun Q."/>
            <person name="Mori K."/>
        </authorList>
    </citation>
    <scope>NUCLEOTIDE SEQUENCE [LARGE SCALE GENOMIC DNA]</scope>
    <source>
        <strain evidence="1 2">CCM 4839</strain>
    </source>
</reference>
<dbReference type="SFLD" id="SFLDS00003">
    <property type="entry name" value="Haloacid_Dehalogenase"/>
    <property type="match status" value="1"/>
</dbReference>
<name>A0ABV6JB41_9BACL</name>
<accession>A0ABV6JB41</accession>
<dbReference type="RefSeq" id="WP_256555581.1">
    <property type="nucleotide sequence ID" value="NZ_JANHOF010000016.1"/>
</dbReference>
<dbReference type="SUPFAM" id="SSF56784">
    <property type="entry name" value="HAD-like"/>
    <property type="match status" value="1"/>
</dbReference>
<evidence type="ECO:0000313" key="1">
    <source>
        <dbReference type="EMBL" id="MFC0393110.1"/>
    </source>
</evidence>
<evidence type="ECO:0000313" key="2">
    <source>
        <dbReference type="Proteomes" id="UP001589818"/>
    </source>
</evidence>